<feature type="region of interest" description="Disordered" evidence="1">
    <location>
        <begin position="152"/>
        <end position="206"/>
    </location>
</feature>
<dbReference type="AlphaFoldDB" id="A0A8S0SJS8"/>
<proteinExistence type="predicted"/>
<protein>
    <recommendedName>
        <fullName evidence="5">Transmembrane protein</fullName>
    </recommendedName>
</protein>
<reference evidence="3 4" key="1">
    <citation type="submission" date="2019-12" db="EMBL/GenBank/DDBJ databases">
        <authorList>
            <person name="Alioto T."/>
            <person name="Alioto T."/>
            <person name="Gomez Garrido J."/>
        </authorList>
    </citation>
    <scope>NUCLEOTIDE SEQUENCE [LARGE SCALE GENOMIC DNA]</scope>
</reference>
<comment type="caution">
    <text evidence="3">The sequence shown here is derived from an EMBL/GenBank/DDBJ whole genome shotgun (WGS) entry which is preliminary data.</text>
</comment>
<dbReference type="OrthoDB" id="785439at2759"/>
<keyword evidence="4" id="KW-1185">Reference proteome</keyword>
<feature type="transmembrane region" description="Helical" evidence="2">
    <location>
        <begin position="101"/>
        <end position="119"/>
    </location>
</feature>
<feature type="transmembrane region" description="Helical" evidence="2">
    <location>
        <begin position="255"/>
        <end position="271"/>
    </location>
</feature>
<feature type="compositionally biased region" description="Basic and acidic residues" evidence="1">
    <location>
        <begin position="173"/>
        <end position="186"/>
    </location>
</feature>
<accession>A0A8S0SJS8</accession>
<sequence>MLAQMNTSNGISLHFSSTLFLSPPQPPLPQLFTTRKPLSNYRFLLELRPLVCRSRRWDSNAESLRNFNFEYNDDDDDNDEELEQWTEVVEDYIDSIWIIKVFRSFGWLLPFVILSLLLATDSKAFLMALALPIGQSTLSFVFQRLWDRGKNKRKRRTKIKKRSRPRTSRTVKLNKEWGESQEETKKKTGYQPWIPRNDVSNKSSDEDAYSFGGWDELDRGEDLKESSRRRGDRTATRSQGMFTEKGKSSQSEMPLLLRLLIAVFPFLGSFTKML</sequence>
<evidence type="ECO:0000256" key="2">
    <source>
        <dbReference type="SAM" id="Phobius"/>
    </source>
</evidence>
<keyword evidence="2" id="KW-1133">Transmembrane helix</keyword>
<dbReference type="Gramene" id="OE9A034785T1">
    <property type="protein sequence ID" value="OE9A034785C1"/>
    <property type="gene ID" value="OE9A034785"/>
</dbReference>
<dbReference type="Proteomes" id="UP000594638">
    <property type="component" value="Unassembled WGS sequence"/>
</dbReference>
<evidence type="ECO:0000313" key="3">
    <source>
        <dbReference type="EMBL" id="CAA2992112.1"/>
    </source>
</evidence>
<feature type="compositionally biased region" description="Basic and acidic residues" evidence="1">
    <location>
        <begin position="222"/>
        <end position="235"/>
    </location>
</feature>
<gene>
    <name evidence="3" type="ORF">OLEA9_A034785</name>
</gene>
<dbReference type="EMBL" id="CACTIH010005431">
    <property type="protein sequence ID" value="CAA2992112.1"/>
    <property type="molecule type" value="Genomic_DNA"/>
</dbReference>
<evidence type="ECO:0008006" key="5">
    <source>
        <dbReference type="Google" id="ProtNLM"/>
    </source>
</evidence>
<dbReference type="PANTHER" id="PTHR35719:SF2">
    <property type="entry name" value="ABC TRANSMEMBRANE TYPE-1 DOMAIN-CONTAINING PROTEIN"/>
    <property type="match status" value="1"/>
</dbReference>
<keyword evidence="2" id="KW-0812">Transmembrane</keyword>
<name>A0A8S0SJS8_OLEEU</name>
<evidence type="ECO:0000313" key="4">
    <source>
        <dbReference type="Proteomes" id="UP000594638"/>
    </source>
</evidence>
<organism evidence="3 4">
    <name type="scientific">Olea europaea subsp. europaea</name>
    <dbReference type="NCBI Taxonomy" id="158383"/>
    <lineage>
        <taxon>Eukaryota</taxon>
        <taxon>Viridiplantae</taxon>
        <taxon>Streptophyta</taxon>
        <taxon>Embryophyta</taxon>
        <taxon>Tracheophyta</taxon>
        <taxon>Spermatophyta</taxon>
        <taxon>Magnoliopsida</taxon>
        <taxon>eudicotyledons</taxon>
        <taxon>Gunneridae</taxon>
        <taxon>Pentapetalae</taxon>
        <taxon>asterids</taxon>
        <taxon>lamiids</taxon>
        <taxon>Lamiales</taxon>
        <taxon>Oleaceae</taxon>
        <taxon>Oleeae</taxon>
        <taxon>Olea</taxon>
    </lineage>
</organism>
<feature type="region of interest" description="Disordered" evidence="1">
    <location>
        <begin position="222"/>
        <end position="248"/>
    </location>
</feature>
<dbReference type="PANTHER" id="PTHR35719">
    <property type="entry name" value="OS01G0680600 PROTEIN"/>
    <property type="match status" value="1"/>
</dbReference>
<feature type="compositionally biased region" description="Basic residues" evidence="1">
    <location>
        <begin position="152"/>
        <end position="169"/>
    </location>
</feature>
<keyword evidence="2" id="KW-0472">Membrane</keyword>
<evidence type="ECO:0000256" key="1">
    <source>
        <dbReference type="SAM" id="MobiDB-lite"/>
    </source>
</evidence>
<feature type="transmembrane region" description="Helical" evidence="2">
    <location>
        <begin position="125"/>
        <end position="146"/>
    </location>
</feature>